<organism evidence="5 6">
    <name type="scientific">Candidatus Giovannonibacteria bacterium GW2011_GWA1_44_29</name>
    <dbReference type="NCBI Taxonomy" id="1618646"/>
    <lineage>
        <taxon>Bacteria</taxon>
        <taxon>Candidatus Giovannoniibacteriota</taxon>
    </lineage>
</organism>
<feature type="region of interest" description="Disordered" evidence="1">
    <location>
        <begin position="323"/>
        <end position="346"/>
    </location>
</feature>
<evidence type="ECO:0000259" key="4">
    <source>
        <dbReference type="Pfam" id="PF16656"/>
    </source>
</evidence>
<dbReference type="EMBL" id="LCIV01000018">
    <property type="protein sequence ID" value="KKT62313.1"/>
    <property type="molecule type" value="Genomic_DNA"/>
</dbReference>
<protein>
    <recommendedName>
        <fullName evidence="4">Purple acid phosphatase N-terminal domain-containing protein</fullName>
    </recommendedName>
</protein>
<evidence type="ECO:0000256" key="2">
    <source>
        <dbReference type="SAM" id="Phobius"/>
    </source>
</evidence>
<feature type="compositionally biased region" description="Gly residues" evidence="1">
    <location>
        <begin position="171"/>
        <end position="187"/>
    </location>
</feature>
<evidence type="ECO:0000256" key="1">
    <source>
        <dbReference type="SAM" id="MobiDB-lite"/>
    </source>
</evidence>
<name>A0A0G1ITM5_9BACT</name>
<feature type="chain" id="PRO_5002537801" description="Purple acid phosphatase N-terminal domain-containing protein" evidence="3">
    <location>
        <begin position="25"/>
        <end position="388"/>
    </location>
</feature>
<proteinExistence type="predicted"/>
<evidence type="ECO:0000256" key="3">
    <source>
        <dbReference type="SAM" id="SignalP"/>
    </source>
</evidence>
<dbReference type="SUPFAM" id="SSF49363">
    <property type="entry name" value="Purple acid phosphatase, N-terminal domain"/>
    <property type="match status" value="1"/>
</dbReference>
<dbReference type="AlphaFoldDB" id="A0A0G1ITM5"/>
<comment type="caution">
    <text evidence="5">The sequence shown here is derived from an EMBL/GenBank/DDBJ whole genome shotgun (WGS) entry which is preliminary data.</text>
</comment>
<reference evidence="5 6" key="1">
    <citation type="journal article" date="2015" name="Nature">
        <title>rRNA introns, odd ribosomes, and small enigmatic genomes across a large radiation of phyla.</title>
        <authorList>
            <person name="Brown C.T."/>
            <person name="Hug L.A."/>
            <person name="Thomas B.C."/>
            <person name="Sharon I."/>
            <person name="Castelle C.J."/>
            <person name="Singh A."/>
            <person name="Wilkins M.J."/>
            <person name="Williams K.H."/>
            <person name="Banfield J.F."/>
        </authorList>
    </citation>
    <scope>NUCLEOTIDE SEQUENCE [LARGE SCALE GENOMIC DNA]</scope>
</reference>
<keyword evidence="2" id="KW-0472">Membrane</keyword>
<feature type="signal peptide" evidence="3">
    <location>
        <begin position="1"/>
        <end position="24"/>
    </location>
</feature>
<dbReference type="GO" id="GO:0046872">
    <property type="term" value="F:metal ion binding"/>
    <property type="evidence" value="ECO:0007669"/>
    <property type="project" value="InterPro"/>
</dbReference>
<dbReference type="InterPro" id="IPR015914">
    <property type="entry name" value="PAPs_N"/>
</dbReference>
<dbReference type="Gene3D" id="2.60.40.380">
    <property type="entry name" value="Purple acid phosphatase-like, N-terminal"/>
    <property type="match status" value="1"/>
</dbReference>
<keyword evidence="3" id="KW-0732">Signal</keyword>
<accession>A0A0G1ITM5</accession>
<dbReference type="STRING" id="1618646.UW57_C0018G0004"/>
<dbReference type="GO" id="GO:0003993">
    <property type="term" value="F:acid phosphatase activity"/>
    <property type="evidence" value="ECO:0007669"/>
    <property type="project" value="InterPro"/>
</dbReference>
<gene>
    <name evidence="5" type="ORF">UW57_C0018G0004</name>
</gene>
<feature type="transmembrane region" description="Helical" evidence="2">
    <location>
        <begin position="365"/>
        <end position="382"/>
    </location>
</feature>
<dbReference type="Pfam" id="PF16656">
    <property type="entry name" value="Pur_ac_phosph_N"/>
    <property type="match status" value="1"/>
</dbReference>
<dbReference type="InterPro" id="IPR008963">
    <property type="entry name" value="Purple_acid_Pase-like_N"/>
</dbReference>
<feature type="domain" description="Purple acid phosphatase N-terminal" evidence="4">
    <location>
        <begin position="199"/>
        <end position="292"/>
    </location>
</feature>
<keyword evidence="2" id="KW-1133">Transmembrane helix</keyword>
<keyword evidence="2" id="KW-0812">Transmembrane</keyword>
<dbReference type="Proteomes" id="UP000034652">
    <property type="component" value="Unassembled WGS sequence"/>
</dbReference>
<feature type="compositionally biased region" description="Low complexity" evidence="1">
    <location>
        <begin position="329"/>
        <end position="340"/>
    </location>
</feature>
<evidence type="ECO:0000313" key="5">
    <source>
        <dbReference type="EMBL" id="KKT62313.1"/>
    </source>
</evidence>
<feature type="region of interest" description="Disordered" evidence="1">
    <location>
        <begin position="155"/>
        <end position="187"/>
    </location>
</feature>
<sequence length="388" mass="41449">MKYKKYNLIFFAIAALLWAPVVYAAPTDLIVDFQNTPLFNEVNFLPESEVMRWAKVKNNTLGTQQIIVETINESDPNGLAGVFEIGIYKNGIKLYGTTTLANFFGAGEVFLSDLAGSGAQTQYDFLVRFVPSANNPYQEKSLGFDILIGFKGDEGSGGSDDEGTFTTAPPNGGGPSPGPGSPSGGGILSGLVIQNEASVGVTDTTATIEWNTSFKSTSRVVYGTAPGVFDFSLPPNYGYPFSTLEFDTPANPNGVTLHIVIVTGLTPSTPYYFRVISHASPDTISKEISFTTLQNPLPGGSSLPPSNSNANISAHSENALLSQAPASDNGTGQTQNGTTNPVAEKPPPNTNLLVAALFGLGNINTWWLLLILILLIIIYWIYRRQTSD</sequence>
<evidence type="ECO:0000313" key="6">
    <source>
        <dbReference type="Proteomes" id="UP000034652"/>
    </source>
</evidence>